<protein>
    <recommendedName>
        <fullName evidence="4">Calcium-binding protein</fullName>
    </recommendedName>
</protein>
<dbReference type="AlphaFoldDB" id="A0A1N6QJQ4"/>
<name>A0A1N6QJQ4_AQUAC</name>
<dbReference type="Proteomes" id="UP000185841">
    <property type="component" value="Unassembled WGS sequence"/>
</dbReference>
<dbReference type="PANTHER" id="PTHR39431">
    <property type="entry name" value="FRPA/C-RELATED PROTEIN"/>
    <property type="match status" value="1"/>
</dbReference>
<organism evidence="2 3">
    <name type="scientific">Aquipseudomonas alcaligenes</name>
    <name type="common">Pseudomonas alcaligenes</name>
    <dbReference type="NCBI Taxonomy" id="43263"/>
    <lineage>
        <taxon>Bacteria</taxon>
        <taxon>Pseudomonadati</taxon>
        <taxon>Pseudomonadota</taxon>
        <taxon>Gammaproteobacteria</taxon>
        <taxon>Pseudomonadales</taxon>
        <taxon>Pseudomonadaceae</taxon>
        <taxon>Aquipseudomonas</taxon>
    </lineage>
</organism>
<evidence type="ECO:0000313" key="3">
    <source>
        <dbReference type="Proteomes" id="UP000185841"/>
    </source>
</evidence>
<evidence type="ECO:0000313" key="2">
    <source>
        <dbReference type="EMBL" id="SIQ16829.1"/>
    </source>
</evidence>
<dbReference type="EMBL" id="FTMP01000002">
    <property type="protein sequence ID" value="SIQ16829.1"/>
    <property type="molecule type" value="Genomic_DNA"/>
</dbReference>
<dbReference type="RefSeq" id="WP_139332508.1">
    <property type="nucleotide sequence ID" value="NZ_FTMP01000002.1"/>
</dbReference>
<accession>A0A1N6QJQ4</accession>
<evidence type="ECO:0000256" key="1">
    <source>
        <dbReference type="SAM" id="MobiDB-lite"/>
    </source>
</evidence>
<evidence type="ECO:0008006" key="4">
    <source>
        <dbReference type="Google" id="ProtNLM"/>
    </source>
</evidence>
<proteinExistence type="predicted"/>
<reference evidence="2 3" key="1">
    <citation type="submission" date="2017-01" db="EMBL/GenBank/DDBJ databases">
        <authorList>
            <person name="Mah S.A."/>
            <person name="Swanson W.J."/>
            <person name="Moy G.W."/>
            <person name="Vacquier V.D."/>
        </authorList>
    </citation>
    <scope>NUCLEOTIDE SEQUENCE [LARGE SCALE GENOMIC DNA]</scope>
    <source>
        <strain evidence="2 3">RU36E</strain>
    </source>
</reference>
<feature type="region of interest" description="Disordered" evidence="1">
    <location>
        <begin position="1"/>
        <end position="20"/>
    </location>
</feature>
<sequence length="255" mass="27458">MFDALSAPRPSPLDKQLDAGLRDSLDYQILRRTLMPKGEVPPPEQAAAEIEEASQPAPTAATVVDAGAQAASFQQMLQQRELQLNVTANPQPQKTDPLVLDLAGNGFSTRGLDDAVRFDLDADGRTDRISAPSGDDALLALDRNDNGRIDDGRELFGDQNGAANGFAELGKYDDNGDGRINLQDAVFERLRLLRFDAEGRQHSQSLSQAGVAAIELGARDVKIALGAYDEIAQLGRFQFSDGRSGEAADLLLARR</sequence>
<dbReference type="PANTHER" id="PTHR39431:SF1">
    <property type="entry name" value="FRPA_C-RELATED PROTEIN"/>
    <property type="match status" value="1"/>
</dbReference>
<gene>
    <name evidence="2" type="ORF">SAMN05878282_102505</name>
</gene>